<dbReference type="CDD" id="cd05233">
    <property type="entry name" value="SDR_c"/>
    <property type="match status" value="1"/>
</dbReference>
<accession>A0A9Q9P732</accession>
<dbReference type="PANTHER" id="PTHR43008:SF4">
    <property type="entry name" value="CHAIN DEHYDROGENASE, PUTATIVE (AFU_ORTHOLOGUE AFUA_4G08710)-RELATED"/>
    <property type="match status" value="1"/>
</dbReference>
<dbReference type="InterPro" id="IPR020904">
    <property type="entry name" value="Sc_DH/Rdtase_CS"/>
</dbReference>
<dbReference type="AlphaFoldDB" id="A0A9Q9P732"/>
<dbReference type="InterPro" id="IPR036291">
    <property type="entry name" value="NAD(P)-bd_dom_sf"/>
</dbReference>
<evidence type="ECO:0000313" key="5">
    <source>
        <dbReference type="Proteomes" id="UP001062223"/>
    </source>
</evidence>
<evidence type="ECO:0000259" key="3">
    <source>
        <dbReference type="SMART" id="SM00822"/>
    </source>
</evidence>
<dbReference type="SMART" id="SM00822">
    <property type="entry name" value="PKS_KR"/>
    <property type="match status" value="1"/>
</dbReference>
<dbReference type="PRINTS" id="PR00081">
    <property type="entry name" value="GDHRDH"/>
</dbReference>
<name>A0A9Q9P732_9MICO</name>
<protein>
    <submittedName>
        <fullName evidence="4">SDR family oxidoreductase</fullName>
    </submittedName>
</protein>
<dbReference type="PANTHER" id="PTHR43008">
    <property type="entry name" value="BENZIL REDUCTASE"/>
    <property type="match status" value="1"/>
</dbReference>
<reference evidence="4" key="1">
    <citation type="submission" date="2022-09" db="EMBL/GenBank/DDBJ databases">
        <title>Taxonomy of Curtobacterium flaccumfaciens.</title>
        <authorList>
            <person name="Osdaghi E."/>
            <person name="Taghavi S.M."/>
            <person name="Hamidizade M."/>
            <person name="Abachi H."/>
            <person name="Fazliarab A."/>
            <person name="Baeyen S."/>
            <person name="Portier P."/>
            <person name="Van Vaerenbergh J."/>
            <person name="Jacques M.-A."/>
        </authorList>
    </citation>
    <scope>NUCLEOTIDE SEQUENCE</scope>
    <source>
        <strain evidence="4">AGQB46</strain>
    </source>
</reference>
<dbReference type="EMBL" id="CP106879">
    <property type="protein sequence ID" value="UYC80833.1"/>
    <property type="molecule type" value="Genomic_DNA"/>
</dbReference>
<evidence type="ECO:0000256" key="2">
    <source>
        <dbReference type="ARBA" id="ARBA00023002"/>
    </source>
</evidence>
<dbReference type="GO" id="GO:0050664">
    <property type="term" value="F:oxidoreductase activity, acting on NAD(P)H, oxygen as acceptor"/>
    <property type="evidence" value="ECO:0007669"/>
    <property type="project" value="TreeGrafter"/>
</dbReference>
<comment type="similarity">
    <text evidence="1">Belongs to the short-chain dehydrogenases/reductases (SDR) family.</text>
</comment>
<keyword evidence="2" id="KW-0560">Oxidoreductase</keyword>
<dbReference type="InterPro" id="IPR057326">
    <property type="entry name" value="KR_dom"/>
</dbReference>
<evidence type="ECO:0000313" key="4">
    <source>
        <dbReference type="EMBL" id="UYC80833.1"/>
    </source>
</evidence>
<dbReference type="Pfam" id="PF13561">
    <property type="entry name" value="adh_short_C2"/>
    <property type="match status" value="1"/>
</dbReference>
<evidence type="ECO:0000256" key="1">
    <source>
        <dbReference type="ARBA" id="ARBA00006484"/>
    </source>
</evidence>
<feature type="domain" description="Ketoreductase" evidence="3">
    <location>
        <begin position="8"/>
        <end position="203"/>
    </location>
</feature>
<dbReference type="Gene3D" id="3.40.50.720">
    <property type="entry name" value="NAD(P)-binding Rossmann-like Domain"/>
    <property type="match status" value="1"/>
</dbReference>
<proteinExistence type="inferred from homology"/>
<dbReference type="PROSITE" id="PS00061">
    <property type="entry name" value="ADH_SHORT"/>
    <property type="match status" value="1"/>
</dbReference>
<dbReference type="Proteomes" id="UP001062223">
    <property type="component" value="Chromosome"/>
</dbReference>
<organism evidence="4 5">
    <name type="scientific">Curtobacterium poinsettiae</name>
    <dbReference type="NCBI Taxonomy" id="159612"/>
    <lineage>
        <taxon>Bacteria</taxon>
        <taxon>Bacillati</taxon>
        <taxon>Actinomycetota</taxon>
        <taxon>Actinomycetes</taxon>
        <taxon>Micrococcales</taxon>
        <taxon>Microbacteriaceae</taxon>
        <taxon>Curtobacterium</taxon>
    </lineage>
</organism>
<sequence>MVGALQDKTALVTGGTSGIGLAVVRRFVAEGAHVFVTGRRQEALDAVRDELGDAVTPIRADAAQSDDIATVFAAVAERGHGLDAVHANAGGGEFKPLDAVTPEDFEATFGTNVRGTTLTVQGALPFLREGSAVVVTGSTAASGTEPSFGLYGASKAAIAALTRTWAAELAPRGVRINTVVPGPTETPGLAGLAPGNPNAMLEQMASGMPFGRLLHPEEVAATVLFLVSDQSSGMTGSELLVDGGSSIA</sequence>
<dbReference type="FunFam" id="3.40.50.720:FF:000084">
    <property type="entry name" value="Short-chain dehydrogenase reductase"/>
    <property type="match status" value="1"/>
</dbReference>
<dbReference type="KEGG" id="cpoi:OE229_17255"/>
<dbReference type="RefSeq" id="WP_262139086.1">
    <property type="nucleotide sequence ID" value="NZ_CP106879.1"/>
</dbReference>
<gene>
    <name evidence="4" type="ORF">OE229_17255</name>
</gene>
<dbReference type="SUPFAM" id="SSF51735">
    <property type="entry name" value="NAD(P)-binding Rossmann-fold domains"/>
    <property type="match status" value="1"/>
</dbReference>
<dbReference type="InterPro" id="IPR002347">
    <property type="entry name" value="SDR_fam"/>
</dbReference>